<dbReference type="Pfam" id="PF12844">
    <property type="entry name" value="HTH_19"/>
    <property type="match status" value="1"/>
</dbReference>
<feature type="domain" description="HTH cro/C1-type" evidence="2">
    <location>
        <begin position="9"/>
        <end position="64"/>
    </location>
</feature>
<dbReference type="OrthoDB" id="839492at2"/>
<keyword evidence="4" id="KW-1185">Reference proteome</keyword>
<dbReference type="Proteomes" id="UP000274271">
    <property type="component" value="Unassembled WGS sequence"/>
</dbReference>
<evidence type="ECO:0000256" key="1">
    <source>
        <dbReference type="SAM" id="Phobius"/>
    </source>
</evidence>
<feature type="transmembrane region" description="Helical" evidence="1">
    <location>
        <begin position="127"/>
        <end position="147"/>
    </location>
</feature>
<accession>A0A3P1CGP1</accession>
<dbReference type="CDD" id="cd00093">
    <property type="entry name" value="HTH_XRE"/>
    <property type="match status" value="1"/>
</dbReference>
<sequence>METTINERFKKLIEALGLNPNSFAKRLGKAQSSIAVIVEGKSKPGYELLEKVFANFPQVSRDWLLMGEGEMFRKEEKSAGADKYLQEHLQTLEKKFETLLAQKDSVIEGLQSIIRYQREQLGKSEVVLAYAAVCTLFFINFGYKFGYNLLTDAVNWL</sequence>
<comment type="caution">
    <text evidence="3">The sequence shown here is derived from an EMBL/GenBank/DDBJ whole genome shotgun (WGS) entry which is preliminary data.</text>
</comment>
<gene>
    <name evidence="3" type="ORF">EHT87_20040</name>
</gene>
<reference evidence="3 4" key="1">
    <citation type="submission" date="2018-11" db="EMBL/GenBank/DDBJ databases">
        <authorList>
            <person name="Zhou Z."/>
            <person name="Wang G."/>
        </authorList>
    </citation>
    <scope>NUCLEOTIDE SEQUENCE [LARGE SCALE GENOMIC DNA]</scope>
    <source>
        <strain evidence="3 4">KCTC42998</strain>
    </source>
</reference>
<dbReference type="SMART" id="SM00530">
    <property type="entry name" value="HTH_XRE"/>
    <property type="match status" value="1"/>
</dbReference>
<evidence type="ECO:0000259" key="2">
    <source>
        <dbReference type="PROSITE" id="PS50943"/>
    </source>
</evidence>
<dbReference type="AlphaFoldDB" id="A0A3P1CGP1"/>
<dbReference type="RefSeq" id="WP_124908445.1">
    <property type="nucleotide sequence ID" value="NZ_RQJP01000004.1"/>
</dbReference>
<dbReference type="Gene3D" id="1.10.260.40">
    <property type="entry name" value="lambda repressor-like DNA-binding domains"/>
    <property type="match status" value="1"/>
</dbReference>
<dbReference type="PROSITE" id="PS50943">
    <property type="entry name" value="HTH_CROC1"/>
    <property type="match status" value="1"/>
</dbReference>
<dbReference type="SUPFAM" id="SSF47413">
    <property type="entry name" value="lambda repressor-like DNA-binding domains"/>
    <property type="match status" value="1"/>
</dbReference>
<evidence type="ECO:0000313" key="4">
    <source>
        <dbReference type="Proteomes" id="UP000274271"/>
    </source>
</evidence>
<dbReference type="EMBL" id="RQJP01000004">
    <property type="protein sequence ID" value="RRB12492.1"/>
    <property type="molecule type" value="Genomic_DNA"/>
</dbReference>
<protein>
    <submittedName>
        <fullName evidence="3">XRE family transcriptional regulator</fullName>
    </submittedName>
</protein>
<evidence type="ECO:0000313" key="3">
    <source>
        <dbReference type="EMBL" id="RRB12492.1"/>
    </source>
</evidence>
<dbReference type="InterPro" id="IPR010982">
    <property type="entry name" value="Lambda_DNA-bd_dom_sf"/>
</dbReference>
<keyword evidence="1" id="KW-0812">Transmembrane</keyword>
<dbReference type="GO" id="GO:0003677">
    <property type="term" value="F:DNA binding"/>
    <property type="evidence" value="ECO:0007669"/>
    <property type="project" value="InterPro"/>
</dbReference>
<dbReference type="InterPro" id="IPR001387">
    <property type="entry name" value="Cro/C1-type_HTH"/>
</dbReference>
<organism evidence="3 4">
    <name type="scientific">Larkinella knui</name>
    <dbReference type="NCBI Taxonomy" id="2025310"/>
    <lineage>
        <taxon>Bacteria</taxon>
        <taxon>Pseudomonadati</taxon>
        <taxon>Bacteroidota</taxon>
        <taxon>Cytophagia</taxon>
        <taxon>Cytophagales</taxon>
        <taxon>Spirosomataceae</taxon>
        <taxon>Larkinella</taxon>
    </lineage>
</organism>
<keyword evidence="1" id="KW-0472">Membrane</keyword>
<keyword evidence="1" id="KW-1133">Transmembrane helix</keyword>
<proteinExistence type="predicted"/>
<name>A0A3P1CGP1_9BACT</name>